<feature type="transmembrane region" description="Helical" evidence="1">
    <location>
        <begin position="38"/>
        <end position="59"/>
    </location>
</feature>
<dbReference type="EMBL" id="CAJNOQ010014926">
    <property type="protein sequence ID" value="CAF1351349.1"/>
    <property type="molecule type" value="Genomic_DNA"/>
</dbReference>
<keyword evidence="1" id="KW-0812">Transmembrane</keyword>
<accession>A0A815HGZ5</accession>
<evidence type="ECO:0000313" key="2">
    <source>
        <dbReference type="EMBL" id="CAF1351349.1"/>
    </source>
</evidence>
<reference evidence="2" key="1">
    <citation type="submission" date="2021-02" db="EMBL/GenBank/DDBJ databases">
        <authorList>
            <person name="Nowell W R."/>
        </authorList>
    </citation>
    <scope>NUCLEOTIDE SEQUENCE</scope>
</reference>
<dbReference type="Proteomes" id="UP000663829">
    <property type="component" value="Unassembled WGS sequence"/>
</dbReference>
<evidence type="ECO:0000256" key="1">
    <source>
        <dbReference type="SAM" id="Phobius"/>
    </source>
</evidence>
<evidence type="ECO:0008006" key="7">
    <source>
        <dbReference type="Google" id="ProtNLM"/>
    </source>
</evidence>
<comment type="caution">
    <text evidence="2">The sequence shown here is derived from an EMBL/GenBank/DDBJ whole genome shotgun (WGS) entry which is preliminary data.</text>
</comment>
<dbReference type="SUPFAM" id="SSF81321">
    <property type="entry name" value="Family A G protein-coupled receptor-like"/>
    <property type="match status" value="1"/>
</dbReference>
<protein>
    <recommendedName>
        <fullName evidence="7">G-protein coupled receptors family 1 profile domain-containing protein</fullName>
    </recommendedName>
</protein>
<dbReference type="EMBL" id="CAJNOK010041063">
    <property type="protein sequence ID" value="CAF1555397.1"/>
    <property type="molecule type" value="Genomic_DNA"/>
</dbReference>
<dbReference type="EMBL" id="CAJOBA010063585">
    <property type="protein sequence ID" value="CAF4346154.1"/>
    <property type="molecule type" value="Genomic_DNA"/>
</dbReference>
<dbReference type="EMBL" id="CAJOBC010064604">
    <property type="protein sequence ID" value="CAF4221646.1"/>
    <property type="molecule type" value="Genomic_DNA"/>
</dbReference>
<keyword evidence="1" id="KW-0472">Membrane</keyword>
<dbReference type="OrthoDB" id="10018588at2759"/>
<dbReference type="Gene3D" id="1.20.1070.10">
    <property type="entry name" value="Rhodopsin 7-helix transmembrane proteins"/>
    <property type="match status" value="1"/>
</dbReference>
<dbReference type="Proteomes" id="UP000677228">
    <property type="component" value="Unassembled WGS sequence"/>
</dbReference>
<dbReference type="AlphaFoldDB" id="A0A815HGZ5"/>
<evidence type="ECO:0000313" key="5">
    <source>
        <dbReference type="EMBL" id="CAF4346154.1"/>
    </source>
</evidence>
<proteinExistence type="predicted"/>
<organism evidence="2 6">
    <name type="scientific">Didymodactylos carnosus</name>
    <dbReference type="NCBI Taxonomy" id="1234261"/>
    <lineage>
        <taxon>Eukaryota</taxon>
        <taxon>Metazoa</taxon>
        <taxon>Spiralia</taxon>
        <taxon>Gnathifera</taxon>
        <taxon>Rotifera</taxon>
        <taxon>Eurotatoria</taxon>
        <taxon>Bdelloidea</taxon>
        <taxon>Philodinida</taxon>
        <taxon>Philodinidae</taxon>
        <taxon>Didymodactylos</taxon>
    </lineage>
</organism>
<keyword evidence="1" id="KW-1133">Transmembrane helix</keyword>
<evidence type="ECO:0000313" key="3">
    <source>
        <dbReference type="EMBL" id="CAF1555397.1"/>
    </source>
</evidence>
<dbReference type="Proteomes" id="UP000681722">
    <property type="component" value="Unassembled WGS sequence"/>
</dbReference>
<sequence length="160" mass="18406">MGIFGLLTVYNILYSQRHSLITTLSIYRRSKTRDYRTMTLMQTIFVVILTIPFGIFNIYDTSTSGQEKSDLTIEWEEFASCITRILWFTNDAVGFYIYSLAAPSFRAEFKSVMTDFLARIQKCSLIHKPITTVAVIHVIAKNQAFIDTEQIHLSGRYSHA</sequence>
<dbReference type="Proteomes" id="UP000682733">
    <property type="component" value="Unassembled WGS sequence"/>
</dbReference>
<name>A0A815HGZ5_9BILA</name>
<evidence type="ECO:0000313" key="4">
    <source>
        <dbReference type="EMBL" id="CAF4221646.1"/>
    </source>
</evidence>
<evidence type="ECO:0000313" key="6">
    <source>
        <dbReference type="Proteomes" id="UP000663829"/>
    </source>
</evidence>
<gene>
    <name evidence="2" type="ORF">GPM918_LOCUS30925</name>
    <name evidence="3" type="ORF">OVA965_LOCUS39519</name>
    <name evidence="4" type="ORF">SRO942_LOCUS31556</name>
    <name evidence="5" type="ORF">TMI583_LOCUS40831</name>
</gene>
<keyword evidence="6" id="KW-1185">Reference proteome</keyword>